<sequence length="420" mass="45904">MTGRNRRSFVTAASAVAVAGFAGCLSSVRGPNRGGDEPVPDDEPSEPAVEVDGRDDLPGEPLETVENLDGWVSMLDAGTVRADANDPYVGTRSARLSAGADAEYAGIYTTTPDGLDLSESNLSLAVKYTGREQLQLTLELFAPNSNDVHAMRRTLTGPQDRWVRVDFGTTRVDGHPDLSNVREIRLTVRRRGDHEGSIECWIDDLRSVDRPDRGRILFLFDGTLESHRRVAFDRLEEYGFGGVEAVIPEAVGETGRLTLEELEELVDAGWDVAARPRTGAQYLQEFSPNEQEGLIRRTRAWLENRGFEDGADTFVTPRNLLSTTAADLVSEYHERAFRYGGGPNALPVTDPYNLGFVSGAAGDETRAYVDHAAEYGQLAVLHFEHVGGEGTSERAFEDLLEHVASREVDVVTASEVHADA</sequence>
<protein>
    <recommendedName>
        <fullName evidence="4">Polysaccharide deacetylase</fullName>
    </recommendedName>
</protein>
<keyword evidence="3" id="KW-1185">Reference proteome</keyword>
<dbReference type="SUPFAM" id="SSF88713">
    <property type="entry name" value="Glycoside hydrolase/deacetylase"/>
    <property type="match status" value="1"/>
</dbReference>
<dbReference type="Gene3D" id="2.60.120.260">
    <property type="entry name" value="Galactose-binding domain-like"/>
    <property type="match status" value="1"/>
</dbReference>
<dbReference type="GO" id="GO:0005975">
    <property type="term" value="P:carbohydrate metabolic process"/>
    <property type="evidence" value="ECO:0007669"/>
    <property type="project" value="InterPro"/>
</dbReference>
<dbReference type="PROSITE" id="PS51257">
    <property type="entry name" value="PROKAR_LIPOPROTEIN"/>
    <property type="match status" value="1"/>
</dbReference>
<accession>A0A3N6PGG0</accession>
<evidence type="ECO:0000256" key="1">
    <source>
        <dbReference type="SAM" id="MobiDB-lite"/>
    </source>
</evidence>
<proteinExistence type="predicted"/>
<organism evidence="2 3">
    <name type="scientific">Natrarchaeobius chitinivorans</name>
    <dbReference type="NCBI Taxonomy" id="1679083"/>
    <lineage>
        <taxon>Archaea</taxon>
        <taxon>Methanobacteriati</taxon>
        <taxon>Methanobacteriota</taxon>
        <taxon>Stenosarchaea group</taxon>
        <taxon>Halobacteria</taxon>
        <taxon>Halobacteriales</taxon>
        <taxon>Natrialbaceae</taxon>
        <taxon>Natrarchaeobius</taxon>
    </lineage>
</organism>
<dbReference type="OrthoDB" id="248140at2157"/>
<evidence type="ECO:0008006" key="4">
    <source>
        <dbReference type="Google" id="ProtNLM"/>
    </source>
</evidence>
<dbReference type="CDD" id="cd10970">
    <property type="entry name" value="CE4_DAC_u1_6s"/>
    <property type="match status" value="1"/>
</dbReference>
<gene>
    <name evidence="2" type="ORF">EA472_14120</name>
</gene>
<dbReference type="EMBL" id="REFZ01000009">
    <property type="protein sequence ID" value="RQG99359.1"/>
    <property type="molecule type" value="Genomic_DNA"/>
</dbReference>
<feature type="region of interest" description="Disordered" evidence="1">
    <location>
        <begin position="27"/>
        <end position="61"/>
    </location>
</feature>
<dbReference type="InterPro" id="IPR011330">
    <property type="entry name" value="Glyco_hydro/deAcase_b/a-brl"/>
</dbReference>
<reference evidence="2 3" key="1">
    <citation type="submission" date="2018-10" db="EMBL/GenBank/DDBJ databases">
        <title>Natrarchaeobius chitinivorans gen. nov., sp. nov., and Natrarchaeobius haloalkaliphilus sp. nov., alkaliphilic, chitin-utilizing haloarchaea from hypersaline alkaline lakes.</title>
        <authorList>
            <person name="Sorokin D.Y."/>
            <person name="Elcheninov A.G."/>
            <person name="Kostrikina N.A."/>
            <person name="Bale N.J."/>
            <person name="Sinninghe Damste J.S."/>
            <person name="Khijniak T.V."/>
            <person name="Kublanov I.V."/>
            <person name="Toshchakov S.V."/>
        </authorList>
    </citation>
    <scope>NUCLEOTIDE SEQUENCE [LARGE SCALE GENOMIC DNA]</scope>
    <source>
        <strain evidence="2 3">AArcht7</strain>
    </source>
</reference>
<dbReference type="Gene3D" id="3.20.20.370">
    <property type="entry name" value="Glycoside hydrolase/deacetylase"/>
    <property type="match status" value="1"/>
</dbReference>
<name>A0A3N6PGG0_NATCH</name>
<evidence type="ECO:0000313" key="2">
    <source>
        <dbReference type="EMBL" id="RQG99359.1"/>
    </source>
</evidence>
<comment type="caution">
    <text evidence="2">The sequence shown here is derived from an EMBL/GenBank/DDBJ whole genome shotgun (WGS) entry which is preliminary data.</text>
</comment>
<evidence type="ECO:0000313" key="3">
    <source>
        <dbReference type="Proteomes" id="UP000281431"/>
    </source>
</evidence>
<dbReference type="Proteomes" id="UP000281431">
    <property type="component" value="Unassembled WGS sequence"/>
</dbReference>
<dbReference type="AlphaFoldDB" id="A0A3N6PGG0"/>